<evidence type="ECO:0000259" key="3">
    <source>
        <dbReference type="PROSITE" id="PS50983"/>
    </source>
</evidence>
<dbReference type="AlphaFoldDB" id="A0A4R3LB02"/>
<dbReference type="NCBIfam" id="NF038402">
    <property type="entry name" value="TroA_like"/>
    <property type="match status" value="1"/>
</dbReference>
<dbReference type="Proteomes" id="UP000294937">
    <property type="component" value="Unassembled WGS sequence"/>
</dbReference>
<gene>
    <name evidence="4" type="ORF">EDD58_101539</name>
</gene>
<reference evidence="4 5" key="1">
    <citation type="submission" date="2019-03" db="EMBL/GenBank/DDBJ databases">
        <title>Genomic Encyclopedia of Type Strains, Phase IV (KMG-IV): sequencing the most valuable type-strain genomes for metagenomic binning, comparative biology and taxonomic classification.</title>
        <authorList>
            <person name="Goeker M."/>
        </authorList>
    </citation>
    <scope>NUCLEOTIDE SEQUENCE [LARGE SCALE GENOMIC DNA]</scope>
    <source>
        <strain evidence="4 5">DSM 45707</strain>
    </source>
</reference>
<dbReference type="InterPro" id="IPR054828">
    <property type="entry name" value="Vit_B12_bind_prot"/>
</dbReference>
<dbReference type="Gene3D" id="3.40.50.1980">
    <property type="entry name" value="Nitrogenase molybdenum iron protein domain"/>
    <property type="match status" value="2"/>
</dbReference>
<dbReference type="SUPFAM" id="SSF53807">
    <property type="entry name" value="Helical backbone' metal receptor"/>
    <property type="match status" value="1"/>
</dbReference>
<dbReference type="EMBL" id="SMAG01000001">
    <property type="protein sequence ID" value="TCS96892.1"/>
    <property type="molecule type" value="Genomic_DNA"/>
</dbReference>
<dbReference type="PANTHER" id="PTHR30535:SF34">
    <property type="entry name" value="MOLYBDATE-BINDING PROTEIN MOLA"/>
    <property type="match status" value="1"/>
</dbReference>
<evidence type="ECO:0000256" key="1">
    <source>
        <dbReference type="ARBA" id="ARBA00008814"/>
    </source>
</evidence>
<dbReference type="PANTHER" id="PTHR30535">
    <property type="entry name" value="VITAMIN B12-BINDING PROTEIN"/>
    <property type="match status" value="1"/>
</dbReference>
<dbReference type="Pfam" id="PF01497">
    <property type="entry name" value="Peripla_BP_2"/>
    <property type="match status" value="1"/>
</dbReference>
<sequence>MKRIVSICPSNTELLYFLGIKDWIVGVDNYSDWPIEMSHLPQVGPDLHIDIEKVKSLEPDMVVASLSVPGMEKNIDRLEKEKIPYIILNPKTLSQITDDFRTLGRLFHIETQAEQVVQQYNKKLNWIQQRIPSVGSPRRLYWEWWPKPVFTPGQRNWLTEMSRFVKAVNIFEDIDNDSFQTDWIEVAQRHPELILIVWTGVPIHRVKKELILSREAWKGEPFFREDRIHILEEGWFCRPSPRLLTGIEYLAHLLYPDRFTTPNPDAPFYIPLSSE</sequence>
<comment type="caution">
    <text evidence="4">The sequence shown here is derived from an EMBL/GenBank/DDBJ whole genome shotgun (WGS) entry which is preliminary data.</text>
</comment>
<organism evidence="4 5">
    <name type="scientific">Hazenella coriacea</name>
    <dbReference type="NCBI Taxonomy" id="1179467"/>
    <lineage>
        <taxon>Bacteria</taxon>
        <taxon>Bacillati</taxon>
        <taxon>Bacillota</taxon>
        <taxon>Bacilli</taxon>
        <taxon>Bacillales</taxon>
        <taxon>Thermoactinomycetaceae</taxon>
        <taxon>Hazenella</taxon>
    </lineage>
</organism>
<feature type="domain" description="Fe/B12 periplasmic-binding" evidence="3">
    <location>
        <begin position="3"/>
        <end position="258"/>
    </location>
</feature>
<evidence type="ECO:0000313" key="5">
    <source>
        <dbReference type="Proteomes" id="UP000294937"/>
    </source>
</evidence>
<dbReference type="PROSITE" id="PS50983">
    <property type="entry name" value="FE_B12_PBP"/>
    <property type="match status" value="1"/>
</dbReference>
<keyword evidence="2" id="KW-0732">Signal</keyword>
<dbReference type="OrthoDB" id="9787772at2"/>
<comment type="similarity">
    <text evidence="1">Belongs to the bacterial solute-binding protein 8 family.</text>
</comment>
<keyword evidence="5" id="KW-1185">Reference proteome</keyword>
<dbReference type="CDD" id="cd01144">
    <property type="entry name" value="BtuF"/>
    <property type="match status" value="1"/>
</dbReference>
<evidence type="ECO:0000313" key="4">
    <source>
        <dbReference type="EMBL" id="TCS96892.1"/>
    </source>
</evidence>
<protein>
    <submittedName>
        <fullName evidence="4">Iron complex transport system substrate-binding protein</fullName>
    </submittedName>
</protein>
<accession>A0A4R3LB02</accession>
<proteinExistence type="inferred from homology"/>
<dbReference type="InterPro" id="IPR002491">
    <property type="entry name" value="ABC_transptr_periplasmic_BD"/>
</dbReference>
<name>A0A4R3LB02_9BACL</name>
<dbReference type="RefSeq" id="WP_131923268.1">
    <property type="nucleotide sequence ID" value="NZ_SMAG01000001.1"/>
</dbReference>
<dbReference type="InterPro" id="IPR050902">
    <property type="entry name" value="ABC_Transporter_SBP"/>
</dbReference>
<evidence type="ECO:0000256" key="2">
    <source>
        <dbReference type="ARBA" id="ARBA00022729"/>
    </source>
</evidence>